<keyword evidence="1" id="KW-0597">Phosphoprotein</keyword>
<dbReference type="InterPro" id="IPR011006">
    <property type="entry name" value="CheY-like_superfamily"/>
</dbReference>
<feature type="domain" description="Response regulatory" evidence="2">
    <location>
        <begin position="6"/>
        <end position="130"/>
    </location>
</feature>
<dbReference type="InterPro" id="IPR052893">
    <property type="entry name" value="TCS_response_regulator"/>
</dbReference>
<evidence type="ECO:0000313" key="4">
    <source>
        <dbReference type="Proteomes" id="UP000679725"/>
    </source>
</evidence>
<dbReference type="SUPFAM" id="SSF52172">
    <property type="entry name" value="CheY-like"/>
    <property type="match status" value="1"/>
</dbReference>
<evidence type="ECO:0000256" key="1">
    <source>
        <dbReference type="PROSITE-ProRule" id="PRU00169"/>
    </source>
</evidence>
<sequence length="130" mass="14769">MTPQSRFIVVDDDPLNNLVCNHIILKFAPDAEIKLFTNPEKALETVQTLGESVEEGEYVLFLDVNMPTMSGWEFLEAFENLDEKIHQRFKIYILSSSIDQGDIQKAAASPFVRGYYPKPLNLETMGQLSL</sequence>
<keyword evidence="4" id="KW-1185">Reference proteome</keyword>
<protein>
    <recommendedName>
        <fullName evidence="2">Response regulatory domain-containing protein</fullName>
    </recommendedName>
</protein>
<name>A0ABM8USZ2_9BACT</name>
<organism evidence="3 4">
    <name type="scientific">Dyadobacter linearis</name>
    <dbReference type="NCBI Taxonomy" id="2823330"/>
    <lineage>
        <taxon>Bacteria</taxon>
        <taxon>Pseudomonadati</taxon>
        <taxon>Bacteroidota</taxon>
        <taxon>Cytophagia</taxon>
        <taxon>Cytophagales</taxon>
        <taxon>Spirosomataceae</taxon>
        <taxon>Dyadobacter</taxon>
    </lineage>
</organism>
<accession>A0ABM8USZ2</accession>
<dbReference type="Gene3D" id="3.40.50.2300">
    <property type="match status" value="1"/>
</dbReference>
<dbReference type="PANTHER" id="PTHR44520">
    <property type="entry name" value="RESPONSE REGULATOR RCP1-RELATED"/>
    <property type="match status" value="1"/>
</dbReference>
<dbReference type="RefSeq" id="WP_215234546.1">
    <property type="nucleotide sequence ID" value="NZ_CAJRAU010000004.1"/>
</dbReference>
<dbReference type="PANTHER" id="PTHR44520:SF2">
    <property type="entry name" value="RESPONSE REGULATOR RCP1"/>
    <property type="match status" value="1"/>
</dbReference>
<proteinExistence type="predicted"/>
<dbReference type="Proteomes" id="UP000679725">
    <property type="component" value="Unassembled WGS sequence"/>
</dbReference>
<reference evidence="3 4" key="1">
    <citation type="submission" date="2021-04" db="EMBL/GenBank/DDBJ databases">
        <authorList>
            <person name="Rodrigo-Torres L."/>
            <person name="Arahal R. D."/>
            <person name="Lucena T."/>
        </authorList>
    </citation>
    <scope>NUCLEOTIDE SEQUENCE [LARGE SCALE GENOMIC DNA]</scope>
    <source>
        <strain evidence="3 4">CECT 9623</strain>
    </source>
</reference>
<dbReference type="EMBL" id="CAJRAU010000004">
    <property type="protein sequence ID" value="CAG5070684.1"/>
    <property type="molecule type" value="Genomic_DNA"/>
</dbReference>
<evidence type="ECO:0000313" key="3">
    <source>
        <dbReference type="EMBL" id="CAG5070684.1"/>
    </source>
</evidence>
<dbReference type="SMART" id="SM00448">
    <property type="entry name" value="REC"/>
    <property type="match status" value="1"/>
</dbReference>
<dbReference type="PROSITE" id="PS50110">
    <property type="entry name" value="RESPONSE_REGULATORY"/>
    <property type="match status" value="1"/>
</dbReference>
<evidence type="ECO:0000259" key="2">
    <source>
        <dbReference type="PROSITE" id="PS50110"/>
    </source>
</evidence>
<dbReference type="InterPro" id="IPR001789">
    <property type="entry name" value="Sig_transdc_resp-reg_receiver"/>
</dbReference>
<comment type="caution">
    <text evidence="3">The sequence shown here is derived from an EMBL/GenBank/DDBJ whole genome shotgun (WGS) entry which is preliminary data.</text>
</comment>
<feature type="modified residue" description="4-aspartylphosphate" evidence="1">
    <location>
        <position position="63"/>
    </location>
</feature>
<dbReference type="Pfam" id="PF00072">
    <property type="entry name" value="Response_reg"/>
    <property type="match status" value="1"/>
</dbReference>
<gene>
    <name evidence="3" type="ORF">DYBT9623_03227</name>
</gene>